<protein>
    <submittedName>
        <fullName evidence="1">Uncharacterized protein</fullName>
    </submittedName>
</protein>
<feature type="non-terminal residue" evidence="1">
    <location>
        <position position="1"/>
    </location>
</feature>
<reference evidence="1" key="1">
    <citation type="submission" date="2018-05" db="EMBL/GenBank/DDBJ databases">
        <authorList>
            <person name="Lanie J.A."/>
            <person name="Ng W.-L."/>
            <person name="Kazmierczak K.M."/>
            <person name="Andrzejewski T.M."/>
            <person name="Davidsen T.M."/>
            <person name="Wayne K.J."/>
            <person name="Tettelin H."/>
            <person name="Glass J.I."/>
            <person name="Rusch D."/>
            <person name="Podicherti R."/>
            <person name="Tsui H.-C.T."/>
            <person name="Winkler M.E."/>
        </authorList>
    </citation>
    <scope>NUCLEOTIDE SEQUENCE</scope>
</reference>
<dbReference type="EMBL" id="UINC01116810">
    <property type="protein sequence ID" value="SVC88810.1"/>
    <property type="molecule type" value="Genomic_DNA"/>
</dbReference>
<name>A0A382QV65_9ZZZZ</name>
<organism evidence="1">
    <name type="scientific">marine metagenome</name>
    <dbReference type="NCBI Taxonomy" id="408172"/>
    <lineage>
        <taxon>unclassified sequences</taxon>
        <taxon>metagenomes</taxon>
        <taxon>ecological metagenomes</taxon>
    </lineage>
</organism>
<feature type="non-terminal residue" evidence="1">
    <location>
        <position position="91"/>
    </location>
</feature>
<sequence length="91" mass="9951">VFTEQMVDGRGNTVVTAKRTFDRVSLPHLGNQVLRMGVAANMGLDSADIPYAAERGVNLWLYGRSFGKATVPLKALLAHEREKHVVVMLGT</sequence>
<dbReference type="AlphaFoldDB" id="A0A382QV65"/>
<proteinExistence type="predicted"/>
<accession>A0A382QV65</accession>
<evidence type="ECO:0000313" key="1">
    <source>
        <dbReference type="EMBL" id="SVC88810.1"/>
    </source>
</evidence>
<gene>
    <name evidence="1" type="ORF">METZ01_LOCUS341664</name>
</gene>